<evidence type="ECO:0000256" key="3">
    <source>
        <dbReference type="ARBA" id="ARBA00010617"/>
    </source>
</evidence>
<keyword evidence="7" id="KW-0560">Oxidoreductase</keyword>
<keyword evidence="5" id="KW-0479">Metal-binding</keyword>
<name>A0ABR1HY59_9HYPO</name>
<dbReference type="PANTHER" id="PTHR24287">
    <property type="entry name" value="P450, PUTATIVE (EUROFUNG)-RELATED"/>
    <property type="match status" value="1"/>
</dbReference>
<dbReference type="Proteomes" id="UP001498421">
    <property type="component" value="Unassembled WGS sequence"/>
</dbReference>
<keyword evidence="4" id="KW-0812">Transmembrane</keyword>
<proteinExistence type="inferred from homology"/>
<evidence type="ECO:0000256" key="6">
    <source>
        <dbReference type="ARBA" id="ARBA00022989"/>
    </source>
</evidence>
<protein>
    <recommendedName>
        <fullName evidence="13">Cytochrome P450</fullName>
    </recommendedName>
</protein>
<dbReference type="SUPFAM" id="SSF48264">
    <property type="entry name" value="Cytochrome P450"/>
    <property type="match status" value="1"/>
</dbReference>
<comment type="similarity">
    <text evidence="3">Belongs to the cytochrome P450 family.</text>
</comment>
<evidence type="ECO:0000256" key="8">
    <source>
        <dbReference type="ARBA" id="ARBA00023004"/>
    </source>
</evidence>
<dbReference type="PANTHER" id="PTHR24287:SF17">
    <property type="entry name" value="P450, PUTATIVE (EUROFUNG)-RELATED"/>
    <property type="match status" value="1"/>
</dbReference>
<comment type="subcellular location">
    <subcellularLocation>
        <location evidence="2">Membrane</location>
        <topology evidence="2">Single-pass membrane protein</topology>
    </subcellularLocation>
</comment>
<evidence type="ECO:0000313" key="12">
    <source>
        <dbReference type="Proteomes" id="UP001498421"/>
    </source>
</evidence>
<evidence type="ECO:0000256" key="10">
    <source>
        <dbReference type="ARBA" id="ARBA00023136"/>
    </source>
</evidence>
<comment type="cofactor">
    <cofactor evidence="1">
        <name>heme</name>
        <dbReference type="ChEBI" id="CHEBI:30413"/>
    </cofactor>
</comment>
<evidence type="ECO:0000256" key="5">
    <source>
        <dbReference type="ARBA" id="ARBA00022723"/>
    </source>
</evidence>
<organism evidence="11 12">
    <name type="scientific">Neonectria magnoliae</name>
    <dbReference type="NCBI Taxonomy" id="2732573"/>
    <lineage>
        <taxon>Eukaryota</taxon>
        <taxon>Fungi</taxon>
        <taxon>Dikarya</taxon>
        <taxon>Ascomycota</taxon>
        <taxon>Pezizomycotina</taxon>
        <taxon>Sordariomycetes</taxon>
        <taxon>Hypocreomycetidae</taxon>
        <taxon>Hypocreales</taxon>
        <taxon>Nectriaceae</taxon>
        <taxon>Neonectria</taxon>
    </lineage>
</organism>
<keyword evidence="9" id="KW-0503">Monooxygenase</keyword>
<keyword evidence="6" id="KW-1133">Transmembrane helix</keyword>
<evidence type="ECO:0000256" key="7">
    <source>
        <dbReference type="ARBA" id="ARBA00023002"/>
    </source>
</evidence>
<comment type="caution">
    <text evidence="11">The sequence shown here is derived from an EMBL/GenBank/DDBJ whole genome shotgun (WGS) entry which is preliminary data.</text>
</comment>
<keyword evidence="10" id="KW-0472">Membrane</keyword>
<evidence type="ECO:0000256" key="4">
    <source>
        <dbReference type="ARBA" id="ARBA00022692"/>
    </source>
</evidence>
<dbReference type="InterPro" id="IPR047146">
    <property type="entry name" value="Cyt_P450_E_CYP52_fungi"/>
</dbReference>
<evidence type="ECO:0000256" key="9">
    <source>
        <dbReference type="ARBA" id="ARBA00023033"/>
    </source>
</evidence>
<dbReference type="EMBL" id="JAZAVK010000075">
    <property type="protein sequence ID" value="KAK7425857.1"/>
    <property type="molecule type" value="Genomic_DNA"/>
</dbReference>
<reference evidence="11 12" key="1">
    <citation type="journal article" date="2025" name="Microbiol. Resour. Announc.">
        <title>Draft genome sequences for Neonectria magnoliae and Neonectria punicea, canker pathogens of Liriodendron tulipifera and Acer saccharum in West Virginia.</title>
        <authorList>
            <person name="Petronek H.M."/>
            <person name="Kasson M.T."/>
            <person name="Metheny A.M."/>
            <person name="Stauder C.M."/>
            <person name="Lovett B."/>
            <person name="Lynch S.C."/>
            <person name="Garnas J.R."/>
            <person name="Kasson L.R."/>
            <person name="Stajich J.E."/>
        </authorList>
    </citation>
    <scope>NUCLEOTIDE SEQUENCE [LARGE SCALE GENOMIC DNA]</scope>
    <source>
        <strain evidence="11 12">NRRL 64651</strain>
    </source>
</reference>
<dbReference type="InterPro" id="IPR036396">
    <property type="entry name" value="Cyt_P450_sf"/>
</dbReference>
<evidence type="ECO:0000313" key="11">
    <source>
        <dbReference type="EMBL" id="KAK7425857.1"/>
    </source>
</evidence>
<evidence type="ECO:0008006" key="13">
    <source>
        <dbReference type="Google" id="ProtNLM"/>
    </source>
</evidence>
<accession>A0ABR1HY59</accession>
<dbReference type="Gene3D" id="1.10.630.10">
    <property type="entry name" value="Cytochrome P450"/>
    <property type="match status" value="1"/>
</dbReference>
<evidence type="ECO:0000256" key="2">
    <source>
        <dbReference type="ARBA" id="ARBA00004167"/>
    </source>
</evidence>
<keyword evidence="8" id="KW-0408">Iron</keyword>
<sequence length="219" mass="24245">MRIHNTKPAAIYPHRDPVLSIDWIVDMSRAVRAHTILQVWDALFRTVGATFWAQNVGAWITMTNEPDNIKALLSGQFETWQIRGVQQKVLASATGPRGIFSVNGSEWHEARAMIRPSFVRNQIADLKCTDRHVEMFVERVPRDGTGLDLQELFYLITMTLHTALVVLDAGEEAGCAGEDEGRNCRAGGPAADVGGAQGAEISQHGAERRCEGIFAYTER</sequence>
<keyword evidence="12" id="KW-1185">Reference proteome</keyword>
<gene>
    <name evidence="11" type="ORF">QQZ08_007707</name>
</gene>
<evidence type="ECO:0000256" key="1">
    <source>
        <dbReference type="ARBA" id="ARBA00001971"/>
    </source>
</evidence>